<dbReference type="KEGG" id="ccun:CCUN_1289"/>
<keyword evidence="1" id="KW-1133">Transmembrane helix</keyword>
<keyword evidence="1" id="KW-0812">Transmembrane</keyword>
<organism evidence="2 3">
    <name type="scientific">Campylobacter cuniculorum DSM 23162 = LMG 24588</name>
    <dbReference type="NCBI Taxonomy" id="1121267"/>
    <lineage>
        <taxon>Bacteria</taxon>
        <taxon>Pseudomonadati</taxon>
        <taxon>Campylobacterota</taxon>
        <taxon>Epsilonproteobacteria</taxon>
        <taxon>Campylobacterales</taxon>
        <taxon>Campylobacteraceae</taxon>
        <taxon>Campylobacter</taxon>
    </lineage>
</organism>
<sequence>MNVYKKFIILTLLIPLPFIAMLLILLYIYDPYMFYHKPYFREETYMSMRMVGKSIIDYYDFDSFILGTSMTGNTSSKEAENKLGGKWVNLSMDGSTLSERKVFLNYILKLKKKEIKEIIYSLDSFALNLNVNNDTKKFDFLYNNNENFFNGFRLYLNYKTILCALTYSSKEKCVGKKIEKIEDLPKWVDEFHNRFGFENWLKTYKKSNKKQLIDEILNTRAFFTQENIDISQNQELIQKDLLSFIKDYPQIQFRLIIPTNSRFLYRVERGSRGYYNKNFILFSKYKAVLKWLIEETSKYPNVKIYGFDDLDYADDLRNYRDEAHYNIDMNSMHLDAIKNNTHILTTQNMDRYFELMEQKIRAYNLEPLIQIIKKDSQEN</sequence>
<dbReference type="STRING" id="1121267.CCUN_1289"/>
<dbReference type="AlphaFoldDB" id="A0A1W6BXT7"/>
<dbReference type="EMBL" id="CP020867">
    <property type="protein sequence ID" value="ARJ56878.1"/>
    <property type="molecule type" value="Genomic_DNA"/>
</dbReference>
<gene>
    <name evidence="2" type="ORF">CCUN_1289</name>
</gene>
<accession>A0A1W6BXT7</accession>
<dbReference type="Proteomes" id="UP000192902">
    <property type="component" value="Chromosome"/>
</dbReference>
<proteinExistence type="predicted"/>
<evidence type="ECO:0000313" key="3">
    <source>
        <dbReference type="Proteomes" id="UP000192902"/>
    </source>
</evidence>
<dbReference type="eggNOG" id="COG3409">
    <property type="taxonomic scope" value="Bacteria"/>
</dbReference>
<keyword evidence="1" id="KW-0472">Membrane</keyword>
<dbReference type="OrthoDB" id="5363267at2"/>
<reference evidence="2 3" key="1">
    <citation type="submission" date="2017-04" db="EMBL/GenBank/DDBJ databases">
        <title>Complete genome sequence of the Campylobacter cuniculorum type strain LMG24588.</title>
        <authorList>
            <person name="Miller W.G."/>
            <person name="Yee E."/>
            <person name="Revez J."/>
            <person name="Bono J.L."/>
            <person name="Rossi M."/>
        </authorList>
    </citation>
    <scope>NUCLEOTIDE SEQUENCE [LARGE SCALE GENOMIC DNA]</scope>
    <source>
        <strain evidence="2 3">LMG 24588</strain>
    </source>
</reference>
<evidence type="ECO:0000256" key="1">
    <source>
        <dbReference type="SAM" id="Phobius"/>
    </source>
</evidence>
<name>A0A1W6BXT7_9BACT</name>
<protein>
    <submittedName>
        <fullName evidence="2">Uncharacterized protein</fullName>
    </submittedName>
</protein>
<evidence type="ECO:0000313" key="2">
    <source>
        <dbReference type="EMBL" id="ARJ56878.1"/>
    </source>
</evidence>
<feature type="transmembrane region" description="Helical" evidence="1">
    <location>
        <begin position="7"/>
        <end position="29"/>
    </location>
</feature>
<dbReference type="RefSeq" id="WP_027305364.1">
    <property type="nucleotide sequence ID" value="NZ_CP020867.1"/>
</dbReference>